<feature type="repeat" description="TPR" evidence="1">
    <location>
        <begin position="405"/>
        <end position="438"/>
    </location>
</feature>
<dbReference type="InterPro" id="IPR011990">
    <property type="entry name" value="TPR-like_helical_dom_sf"/>
</dbReference>
<accession>A0A8S3YPT0</accession>
<evidence type="ECO:0000256" key="2">
    <source>
        <dbReference type="SAM" id="MobiDB-lite"/>
    </source>
</evidence>
<dbReference type="SMART" id="SM00028">
    <property type="entry name" value="TPR"/>
    <property type="match status" value="9"/>
</dbReference>
<reference evidence="3" key="1">
    <citation type="submission" date="2021-04" db="EMBL/GenBank/DDBJ databases">
        <authorList>
            <consortium name="Molecular Ecology Group"/>
        </authorList>
    </citation>
    <scope>NUCLEOTIDE SEQUENCE</scope>
</reference>
<feature type="region of interest" description="Disordered" evidence="2">
    <location>
        <begin position="1"/>
        <end position="28"/>
    </location>
</feature>
<dbReference type="Gene3D" id="1.25.40.10">
    <property type="entry name" value="Tetratricopeptide repeat domain"/>
    <property type="match status" value="5"/>
</dbReference>
<comment type="caution">
    <text evidence="3">The sequence shown here is derived from an EMBL/GenBank/DDBJ whole genome shotgun (WGS) entry which is preliminary data.</text>
</comment>
<keyword evidence="1" id="KW-0802">TPR repeat</keyword>
<proteinExistence type="predicted"/>
<dbReference type="PANTHER" id="PTHR45153">
    <property type="entry name" value="TETRATRICOPEPTIDE REPEAT PROTEIN 16"/>
    <property type="match status" value="1"/>
</dbReference>
<evidence type="ECO:0000256" key="1">
    <source>
        <dbReference type="PROSITE-ProRule" id="PRU00339"/>
    </source>
</evidence>
<name>A0A8S3YPT0_9EUPU</name>
<organism evidence="3 4">
    <name type="scientific">Candidula unifasciata</name>
    <dbReference type="NCBI Taxonomy" id="100452"/>
    <lineage>
        <taxon>Eukaryota</taxon>
        <taxon>Metazoa</taxon>
        <taxon>Spiralia</taxon>
        <taxon>Lophotrochozoa</taxon>
        <taxon>Mollusca</taxon>
        <taxon>Gastropoda</taxon>
        <taxon>Heterobranchia</taxon>
        <taxon>Euthyneura</taxon>
        <taxon>Panpulmonata</taxon>
        <taxon>Eupulmonata</taxon>
        <taxon>Stylommatophora</taxon>
        <taxon>Helicina</taxon>
        <taxon>Helicoidea</taxon>
        <taxon>Geomitridae</taxon>
        <taxon>Candidula</taxon>
    </lineage>
</organism>
<protein>
    <recommendedName>
        <fullName evidence="5">Tetratricopeptide repeat protein 16</fullName>
    </recommendedName>
</protein>
<sequence>SLPGHEKQDDDNDKDDVIEEEQLKRKTKNAITCTESGAEYAFHPEKDASGFQNVFATAVTEESLEAARLRSQLIFFSGDWNSGRHQREDEHTRIVARKASEHYQQALRLKEERNPVGSISCLTKAINLTPSDPVLYAERGEAYLSLCDFQSAILNYRKACLLTTTDKEAYDSRLAFIYYFQGQTLFDQRLFPEALEVFSKAAEMVPGNGGYQMRIITCLVALQRHHECLTLVNQRLQEDKNNPDLYIVRARLHEIFANLSPRYYDVRNALSLNPDHQEGQAMMDTIVKAADDNKNLALHLSIMGKDKQALQKISLAIQMNPSVAEYHVLRGTLHRKLKDFNGAVDDLRLALDKCDHRRSHPVYRNSQRQLLLTFNDFAVECFSKGRYEEAITLLNKALQDEKQEKSLYINRGDCFYKKNELLFAMEDYLQALELDPQDTAIMFRLALVHNEFAVSHFDDKNYTAAETEFTQALECSPLVGQFYVSRSRARSMLGDLTGAREDCLWGLLLSPTSSGNTSIMARLFPGKSMADILNSPAANAVKIKVHALLSVNCSRKLDQPEWNNPANTEGDTNPGTSGFEPAADQSRLSTKALYQQESEVRGYSLCMTDRELLVKEVQEKKKVESRVKDALFNRRPLHADGPKLLPLPSLITLPPNVARSADRLPMTTGTEDKEVSEQNLSFTHYRPNWRQFSHTVRAVKNM</sequence>
<dbReference type="Proteomes" id="UP000678393">
    <property type="component" value="Unassembled WGS sequence"/>
</dbReference>
<evidence type="ECO:0008006" key="5">
    <source>
        <dbReference type="Google" id="ProtNLM"/>
    </source>
</evidence>
<dbReference type="SUPFAM" id="SSF81901">
    <property type="entry name" value="HCP-like"/>
    <property type="match status" value="1"/>
</dbReference>
<evidence type="ECO:0000313" key="4">
    <source>
        <dbReference type="Proteomes" id="UP000678393"/>
    </source>
</evidence>
<feature type="region of interest" description="Disordered" evidence="2">
    <location>
        <begin position="559"/>
        <end position="587"/>
    </location>
</feature>
<dbReference type="PANTHER" id="PTHR45153:SF1">
    <property type="entry name" value="TETRATRICOPEPTIDE REPEAT PROTEIN 16"/>
    <property type="match status" value="1"/>
</dbReference>
<dbReference type="Pfam" id="PF13432">
    <property type="entry name" value="TPR_16"/>
    <property type="match status" value="1"/>
</dbReference>
<feature type="repeat" description="TPR" evidence="1">
    <location>
        <begin position="175"/>
        <end position="208"/>
    </location>
</feature>
<dbReference type="SUPFAM" id="SSF48452">
    <property type="entry name" value="TPR-like"/>
    <property type="match status" value="1"/>
</dbReference>
<feature type="compositionally biased region" description="Acidic residues" evidence="2">
    <location>
        <begin position="9"/>
        <end position="20"/>
    </location>
</feature>
<keyword evidence="4" id="KW-1185">Reference proteome</keyword>
<dbReference type="PROSITE" id="PS50005">
    <property type="entry name" value="TPR"/>
    <property type="match status" value="2"/>
</dbReference>
<dbReference type="EMBL" id="CAJHNH020000410">
    <property type="protein sequence ID" value="CAG5117465.1"/>
    <property type="molecule type" value="Genomic_DNA"/>
</dbReference>
<feature type="compositionally biased region" description="Polar residues" evidence="2">
    <location>
        <begin position="561"/>
        <end position="576"/>
    </location>
</feature>
<dbReference type="OrthoDB" id="1926212at2759"/>
<dbReference type="AlphaFoldDB" id="A0A8S3YPT0"/>
<feature type="non-terminal residue" evidence="3">
    <location>
        <position position="1"/>
    </location>
</feature>
<evidence type="ECO:0000313" key="3">
    <source>
        <dbReference type="EMBL" id="CAG5117465.1"/>
    </source>
</evidence>
<dbReference type="InterPro" id="IPR019734">
    <property type="entry name" value="TPR_rpt"/>
</dbReference>
<gene>
    <name evidence="3" type="ORF">CUNI_LOCUS3023</name>
</gene>